<dbReference type="AlphaFoldDB" id="A0A1B7T7H5"/>
<reference evidence="2" key="1">
    <citation type="journal article" date="2016" name="Proc. Natl. Acad. Sci. U.S.A.">
        <title>Comparative genomics of biotechnologically important yeasts.</title>
        <authorList>
            <person name="Riley R."/>
            <person name="Haridas S."/>
            <person name="Wolfe K.H."/>
            <person name="Lopes M.R."/>
            <person name="Hittinger C.T."/>
            <person name="Goeker M."/>
            <person name="Salamov A.A."/>
            <person name="Wisecaver J.H."/>
            <person name="Long T.M."/>
            <person name="Calvey C.H."/>
            <person name="Aerts A.L."/>
            <person name="Barry K.W."/>
            <person name="Choi C."/>
            <person name="Clum A."/>
            <person name="Coughlan A.Y."/>
            <person name="Deshpande S."/>
            <person name="Douglass A.P."/>
            <person name="Hanson S.J."/>
            <person name="Klenk H.-P."/>
            <person name="LaButti K.M."/>
            <person name="Lapidus A."/>
            <person name="Lindquist E.A."/>
            <person name="Lipzen A.M."/>
            <person name="Meier-Kolthoff J.P."/>
            <person name="Ohm R.A."/>
            <person name="Otillar R.P."/>
            <person name="Pangilinan J.L."/>
            <person name="Peng Y."/>
            <person name="Rokas A."/>
            <person name="Rosa C.A."/>
            <person name="Scheuner C."/>
            <person name="Sibirny A.A."/>
            <person name="Slot J.C."/>
            <person name="Stielow J.B."/>
            <person name="Sun H."/>
            <person name="Kurtzman C.P."/>
            <person name="Blackwell M."/>
            <person name="Grigoriev I.V."/>
            <person name="Jeffries T.W."/>
        </authorList>
    </citation>
    <scope>NUCLEOTIDE SEQUENCE [LARGE SCALE GENOMIC DNA]</scope>
    <source>
        <strain evidence="2">NRRL Y-1626</strain>
    </source>
</reference>
<comment type="caution">
    <text evidence="1">The sequence shown here is derived from an EMBL/GenBank/DDBJ whole genome shotgun (WGS) entry which is preliminary data.</text>
</comment>
<dbReference type="OrthoDB" id="292693at2759"/>
<feature type="non-terminal residue" evidence="1">
    <location>
        <position position="1"/>
    </location>
</feature>
<keyword evidence="2" id="KW-1185">Reference proteome</keyword>
<gene>
    <name evidence="1" type="ORF">HANVADRAFT_4523</name>
</gene>
<evidence type="ECO:0000313" key="2">
    <source>
        <dbReference type="Proteomes" id="UP000092321"/>
    </source>
</evidence>
<dbReference type="InterPro" id="IPR023393">
    <property type="entry name" value="START-like_dom_sf"/>
</dbReference>
<proteinExistence type="predicted"/>
<dbReference type="EMBL" id="LXPE01000507">
    <property type="protein sequence ID" value="OBA24663.1"/>
    <property type="molecule type" value="Genomic_DNA"/>
</dbReference>
<dbReference type="Proteomes" id="UP000092321">
    <property type="component" value="Unassembled WGS sequence"/>
</dbReference>
<dbReference type="Gene3D" id="3.30.530.20">
    <property type="match status" value="1"/>
</dbReference>
<organism evidence="1 2">
    <name type="scientific">Hanseniaspora valbyensis NRRL Y-1626</name>
    <dbReference type="NCBI Taxonomy" id="766949"/>
    <lineage>
        <taxon>Eukaryota</taxon>
        <taxon>Fungi</taxon>
        <taxon>Dikarya</taxon>
        <taxon>Ascomycota</taxon>
        <taxon>Saccharomycotina</taxon>
        <taxon>Saccharomycetes</taxon>
        <taxon>Saccharomycodales</taxon>
        <taxon>Saccharomycodaceae</taxon>
        <taxon>Hanseniaspora</taxon>
    </lineage>
</organism>
<evidence type="ECO:0000313" key="1">
    <source>
        <dbReference type="EMBL" id="OBA24663.1"/>
    </source>
</evidence>
<protein>
    <submittedName>
        <fullName evidence="1">Uncharacterized protein</fullName>
    </submittedName>
</protein>
<sequence length="122" mass="14062">EHEESSRLFDYLCTKWKVRPINSNVKEELQDVQKSGIFKGLEIGKETKSLLNKNKNVNGCEVDLELSFKFKSKLLHSISVLFGEATMTIIMNGFKKRMLQLNALELKETLQNCNDIKNNNLK</sequence>
<name>A0A1B7T7H5_9ASCO</name>
<accession>A0A1B7T7H5</accession>